<dbReference type="EMBL" id="GBRH01276984">
    <property type="protein sequence ID" value="JAD20911.1"/>
    <property type="molecule type" value="Transcribed_RNA"/>
</dbReference>
<name>A0A0A8Y3M4_ARUDO</name>
<feature type="region of interest" description="Disordered" evidence="1">
    <location>
        <begin position="1"/>
        <end position="47"/>
    </location>
</feature>
<sequence length="47" mass="4831">MFVSPSSIGTRPSPSRRTSAPTIASTLSTATSAAPPCRPHQEDAASF</sequence>
<organism evidence="2">
    <name type="scientific">Arundo donax</name>
    <name type="common">Giant reed</name>
    <name type="synonym">Donax arundinaceus</name>
    <dbReference type="NCBI Taxonomy" id="35708"/>
    <lineage>
        <taxon>Eukaryota</taxon>
        <taxon>Viridiplantae</taxon>
        <taxon>Streptophyta</taxon>
        <taxon>Embryophyta</taxon>
        <taxon>Tracheophyta</taxon>
        <taxon>Spermatophyta</taxon>
        <taxon>Magnoliopsida</taxon>
        <taxon>Liliopsida</taxon>
        <taxon>Poales</taxon>
        <taxon>Poaceae</taxon>
        <taxon>PACMAD clade</taxon>
        <taxon>Arundinoideae</taxon>
        <taxon>Arundineae</taxon>
        <taxon>Arundo</taxon>
    </lineage>
</organism>
<evidence type="ECO:0000313" key="2">
    <source>
        <dbReference type="EMBL" id="JAD20911.1"/>
    </source>
</evidence>
<proteinExistence type="predicted"/>
<feature type="compositionally biased region" description="Polar residues" evidence="1">
    <location>
        <begin position="1"/>
        <end position="17"/>
    </location>
</feature>
<feature type="compositionally biased region" description="Low complexity" evidence="1">
    <location>
        <begin position="18"/>
        <end position="35"/>
    </location>
</feature>
<reference evidence="2" key="1">
    <citation type="submission" date="2014-09" db="EMBL/GenBank/DDBJ databases">
        <authorList>
            <person name="Magalhaes I.L.F."/>
            <person name="Oliveira U."/>
            <person name="Santos F.R."/>
            <person name="Vidigal T.H.D.A."/>
            <person name="Brescovit A.D."/>
            <person name="Santos A.J."/>
        </authorList>
    </citation>
    <scope>NUCLEOTIDE SEQUENCE</scope>
    <source>
        <tissue evidence="2">Shoot tissue taken approximately 20 cm above the soil surface</tissue>
    </source>
</reference>
<reference evidence="2" key="2">
    <citation type="journal article" date="2015" name="Data Brief">
        <title>Shoot transcriptome of the giant reed, Arundo donax.</title>
        <authorList>
            <person name="Barrero R.A."/>
            <person name="Guerrero F.D."/>
            <person name="Moolhuijzen P."/>
            <person name="Goolsby J.A."/>
            <person name="Tidwell J."/>
            <person name="Bellgard S.E."/>
            <person name="Bellgard M.I."/>
        </authorList>
    </citation>
    <scope>NUCLEOTIDE SEQUENCE</scope>
    <source>
        <tissue evidence="2">Shoot tissue taken approximately 20 cm above the soil surface</tissue>
    </source>
</reference>
<protein>
    <submittedName>
        <fullName evidence="2">Uncharacterized protein</fullName>
    </submittedName>
</protein>
<accession>A0A0A8Y3M4</accession>
<evidence type="ECO:0000256" key="1">
    <source>
        <dbReference type="SAM" id="MobiDB-lite"/>
    </source>
</evidence>
<dbReference type="AlphaFoldDB" id="A0A0A8Y3M4"/>